<dbReference type="RefSeq" id="XP_018736292.1">
    <property type="nucleotide sequence ID" value="XM_018881855.1"/>
</dbReference>
<feature type="compositionally biased region" description="Basic and acidic residues" evidence="5">
    <location>
        <begin position="248"/>
        <end position="372"/>
    </location>
</feature>
<evidence type="ECO:0000259" key="7">
    <source>
        <dbReference type="Pfam" id="PF21796"/>
    </source>
</evidence>
<keyword evidence="3" id="KW-0234">DNA repair</keyword>
<reference evidence="8 9" key="1">
    <citation type="submission" date="2016-02" db="EMBL/GenBank/DDBJ databases">
        <title>Complete genome sequence and transcriptome regulation of the pentose utilising yeast Sugiyamaella lignohabitans.</title>
        <authorList>
            <person name="Bellasio M."/>
            <person name="Peymann A."/>
            <person name="Valli M."/>
            <person name="Sipitzky M."/>
            <person name="Graf A."/>
            <person name="Sauer M."/>
            <person name="Marx H."/>
            <person name="Mattanovich D."/>
        </authorList>
    </citation>
    <scope>NUCLEOTIDE SEQUENCE [LARGE SCALE GENOMIC DNA]</scope>
    <source>
        <strain evidence="8 9">CBS 10342</strain>
    </source>
</reference>
<feature type="region of interest" description="Disordered" evidence="5">
    <location>
        <begin position="219"/>
        <end position="441"/>
    </location>
</feature>
<sequence length="831" mass="92634">MLSLQAKTGPMSPKDTNIVSGKSIDNATPRDPVETVKTKLCKRDRDNDIGQGQENSGIPIKNSQSKNQDSSLSNIESNTHERSSKDKTVKAKESSTTSAPDTSKQSELPSQKTNPSVTQSDSPVNWTGANQNIVMMPNNVPMNVQGMTPNMVPPPNMIFTNMLASGMIPPNMIPPGMVPANMISPNAIPPTTIPLNMIPPQMIPPHMLPPNMVSPPFLPSGMIPVSTIQDGESTPSPERPNKKQKIGKTKEEREQERLDKENERLAKLEAEQQKKAEKMAEKMAEKQRREEEKEEKKRQKEEEKRLKEEEKRLKEAAKEEEKRQKEEEKRLKEAAKEEERRQKEEEKRLKEEAKEQARLKEERKQLRMDRFFKKVQKPTSAETPAGSSESKEARSFSSSIIDDSNNSSLNATKSTASESTASVESSSNGSENSTEESKADLNTSPCTFDEIFLPFHIKVDTTLCARDSWIEKRARNELPSTDIDIFLKTNKQQRGFSPDKTTVEIIQLMNTGSLTESRVMELLNKLPRRHLKFAENIRPPYVGTFSKPTPRIMVIQPWKRFIAPQDTNPETLVSTTDLIPDTTRVELGNSLLSINYDYDSDYDWVNDNEEGDEEIGEDIGEEDESESDDDDNEMAGFVEDESDTPTPSSSSDEGSPTNTNRRRIIGPLASLVAWNDGTEPHIFDHMETALLIDLKGDASIDPFKDYWASSPAEATAVGTALPSTASPTSSATATPAKLIPDHLLRDFLTKIQGSDKNQTLLVETLKIEFNSVSKSTIRDTIKACAKRVGAKENDKRWVINPPFADKYGILTAPTTNSTSTTRQASPFLAGN</sequence>
<dbReference type="OrthoDB" id="79480at2759"/>
<feature type="compositionally biased region" description="Basic and acidic residues" evidence="5">
    <location>
        <begin position="31"/>
        <end position="48"/>
    </location>
</feature>
<dbReference type="Pfam" id="PF12253">
    <property type="entry name" value="CAF1A_dimeriz"/>
    <property type="match status" value="2"/>
</dbReference>
<dbReference type="KEGG" id="slb:AWJ20_4762"/>
<dbReference type="Proteomes" id="UP000189580">
    <property type="component" value="Chromosome d"/>
</dbReference>
<dbReference type="GO" id="GO:0006334">
    <property type="term" value="P:nucleosome assembly"/>
    <property type="evidence" value="ECO:0007669"/>
    <property type="project" value="TreeGrafter"/>
</dbReference>
<evidence type="ECO:0000259" key="6">
    <source>
        <dbReference type="Pfam" id="PF12253"/>
    </source>
</evidence>
<dbReference type="PANTHER" id="PTHR15272">
    <property type="entry name" value="CHROMATIN ASSEMBLY FACTOR 1 SUBUNIT A CAF-1 SUBUNIT A"/>
    <property type="match status" value="1"/>
</dbReference>
<feature type="compositionally biased region" description="Polar residues" evidence="5">
    <location>
        <begin position="377"/>
        <end position="386"/>
    </location>
</feature>
<evidence type="ECO:0000256" key="4">
    <source>
        <dbReference type="ARBA" id="ARBA00023242"/>
    </source>
</evidence>
<evidence type="ECO:0000256" key="5">
    <source>
        <dbReference type="SAM" id="MobiDB-lite"/>
    </source>
</evidence>
<accession>A0A167E9S3</accession>
<dbReference type="GeneID" id="30036929"/>
<feature type="compositionally biased region" description="Low complexity" evidence="5">
    <location>
        <begin position="395"/>
        <end position="432"/>
    </location>
</feature>
<feature type="compositionally biased region" description="Polar residues" evidence="5">
    <location>
        <begin position="50"/>
        <end position="77"/>
    </location>
</feature>
<dbReference type="EMBL" id="CP014502">
    <property type="protein sequence ID" value="ANB13815.1"/>
    <property type="molecule type" value="Genomic_DNA"/>
</dbReference>
<feature type="compositionally biased region" description="Polar residues" evidence="5">
    <location>
        <begin position="94"/>
        <end position="129"/>
    </location>
</feature>
<organism evidence="8 9">
    <name type="scientific">Sugiyamaella lignohabitans</name>
    <dbReference type="NCBI Taxonomy" id="796027"/>
    <lineage>
        <taxon>Eukaryota</taxon>
        <taxon>Fungi</taxon>
        <taxon>Dikarya</taxon>
        <taxon>Ascomycota</taxon>
        <taxon>Saccharomycotina</taxon>
        <taxon>Dipodascomycetes</taxon>
        <taxon>Dipodascales</taxon>
        <taxon>Trichomonascaceae</taxon>
        <taxon>Sugiyamaella</taxon>
    </lineage>
</organism>
<name>A0A167E9S3_9ASCO</name>
<evidence type="ECO:0000256" key="1">
    <source>
        <dbReference type="ARBA" id="ARBA00004123"/>
    </source>
</evidence>
<evidence type="ECO:0000313" key="8">
    <source>
        <dbReference type="EMBL" id="ANB13815.1"/>
    </source>
</evidence>
<proteinExistence type="predicted"/>
<keyword evidence="2" id="KW-0227">DNA damage</keyword>
<protein>
    <submittedName>
        <fullName evidence="8">Rlf2p</fullName>
    </submittedName>
</protein>
<feature type="domain" description="Chromatin assembly factor 1 subunit A dimerization" evidence="6">
    <location>
        <begin position="530"/>
        <end position="560"/>
    </location>
</feature>
<evidence type="ECO:0000256" key="2">
    <source>
        <dbReference type="ARBA" id="ARBA00022763"/>
    </source>
</evidence>
<feature type="region of interest" description="Disordered" evidence="5">
    <location>
        <begin position="810"/>
        <end position="831"/>
    </location>
</feature>
<keyword evidence="4" id="KW-0539">Nucleus</keyword>
<dbReference type="Pfam" id="PF21796">
    <property type="entry name" value="Cac1_C"/>
    <property type="match status" value="1"/>
</dbReference>
<dbReference type="InterPro" id="IPR048800">
    <property type="entry name" value="Cac1-like_C"/>
</dbReference>
<feature type="compositionally biased region" description="Polar residues" evidence="5">
    <location>
        <begin position="14"/>
        <end position="26"/>
    </location>
</feature>
<dbReference type="GO" id="GO:0005634">
    <property type="term" value="C:nucleus"/>
    <property type="evidence" value="ECO:0007669"/>
    <property type="project" value="UniProtKB-SubCell"/>
</dbReference>
<comment type="subcellular location">
    <subcellularLocation>
        <location evidence="1">Nucleus</location>
    </subcellularLocation>
</comment>
<feature type="compositionally biased region" description="Low complexity" evidence="5">
    <location>
        <begin position="644"/>
        <end position="657"/>
    </location>
</feature>
<feature type="domain" description="Chromatin assembly factor 1 subunit Cac1-like C-terminal" evidence="7">
    <location>
        <begin position="744"/>
        <end position="799"/>
    </location>
</feature>
<keyword evidence="9" id="KW-1185">Reference proteome</keyword>
<feature type="compositionally biased region" description="Basic and acidic residues" evidence="5">
    <location>
        <begin position="78"/>
        <end position="93"/>
    </location>
</feature>
<evidence type="ECO:0000256" key="3">
    <source>
        <dbReference type="ARBA" id="ARBA00023204"/>
    </source>
</evidence>
<feature type="compositionally biased region" description="Low complexity" evidence="5">
    <location>
        <begin position="811"/>
        <end position="821"/>
    </location>
</feature>
<gene>
    <name evidence="8" type="primary">RLF2</name>
    <name evidence="8" type="ORF">AWJ20_4762</name>
</gene>
<feature type="region of interest" description="Disordered" evidence="5">
    <location>
        <begin position="1"/>
        <end position="129"/>
    </location>
</feature>
<feature type="compositionally biased region" description="Polar residues" evidence="5">
    <location>
        <begin position="226"/>
        <end position="236"/>
    </location>
</feature>
<feature type="domain" description="Chromatin assembly factor 1 subunit A dimerization" evidence="6">
    <location>
        <begin position="589"/>
        <end position="631"/>
    </location>
</feature>
<feature type="compositionally biased region" description="Acidic residues" evidence="5">
    <location>
        <begin position="603"/>
        <end position="643"/>
    </location>
</feature>
<dbReference type="PANTHER" id="PTHR15272:SF0">
    <property type="entry name" value="CHROMATIN ASSEMBLY FACTOR 1 SUBUNIT A"/>
    <property type="match status" value="1"/>
</dbReference>
<dbReference type="AlphaFoldDB" id="A0A167E9S3"/>
<feature type="region of interest" description="Disordered" evidence="5">
    <location>
        <begin position="603"/>
        <end position="662"/>
    </location>
</feature>
<evidence type="ECO:0000313" key="9">
    <source>
        <dbReference type="Proteomes" id="UP000189580"/>
    </source>
</evidence>
<dbReference type="GO" id="GO:0033186">
    <property type="term" value="C:CAF-1 complex"/>
    <property type="evidence" value="ECO:0007669"/>
    <property type="project" value="TreeGrafter"/>
</dbReference>
<dbReference type="GO" id="GO:0006281">
    <property type="term" value="P:DNA repair"/>
    <property type="evidence" value="ECO:0007669"/>
    <property type="project" value="UniProtKB-KW"/>
</dbReference>
<dbReference type="InterPro" id="IPR022043">
    <property type="entry name" value="CAF1A_DD"/>
</dbReference>